<gene>
    <name evidence="1" type="ORF">AZE42_10254</name>
</gene>
<dbReference type="AlphaFoldDB" id="A0A1J8QLD6"/>
<comment type="caution">
    <text evidence="1">The sequence shown here is derived from an EMBL/GenBank/DDBJ whole genome shotgun (WGS) entry which is preliminary data.</text>
</comment>
<accession>A0A1J8QLD6</accession>
<evidence type="ECO:0000313" key="1">
    <source>
        <dbReference type="EMBL" id="OJA10234.1"/>
    </source>
</evidence>
<proteinExistence type="predicted"/>
<dbReference type="OrthoDB" id="269227at2759"/>
<dbReference type="EMBL" id="LVVM01005561">
    <property type="protein sequence ID" value="OJA10234.1"/>
    <property type="molecule type" value="Genomic_DNA"/>
</dbReference>
<name>A0A1J8QLD6_9AGAM</name>
<feature type="non-terminal residue" evidence="1">
    <location>
        <position position="139"/>
    </location>
</feature>
<sequence length="139" mass="15776">MDSLWRGDENVVQGKHVLTMFPALSNNQNIDRRKSCAMEKQRRDAHRRKYSSGNDAKIKWRPDDDELKAMDSAFQPRWKEFFQDRPEKAVAIFALKAGYVGSLSSVLPPRNYMGASCTTVSLLPYPVTLVLNSAIALSR</sequence>
<dbReference type="Proteomes" id="UP000183567">
    <property type="component" value="Unassembled WGS sequence"/>
</dbReference>
<keyword evidence="2" id="KW-1185">Reference proteome</keyword>
<reference evidence="1 2" key="1">
    <citation type="submission" date="2016-03" db="EMBL/GenBank/DDBJ databases">
        <title>Comparative genomics of the ectomycorrhizal sister species Rhizopogon vinicolor and Rhizopogon vesiculosus (Basidiomycota: Boletales) reveals a divergence of the mating type B locus.</title>
        <authorList>
            <person name="Mujic A.B."/>
            <person name="Kuo A."/>
            <person name="Tritt A."/>
            <person name="Lipzen A."/>
            <person name="Chen C."/>
            <person name="Johnson J."/>
            <person name="Sharma A."/>
            <person name="Barry K."/>
            <person name="Grigoriev I.V."/>
            <person name="Spatafora J.W."/>
        </authorList>
    </citation>
    <scope>NUCLEOTIDE SEQUENCE [LARGE SCALE GENOMIC DNA]</scope>
    <source>
        <strain evidence="1 2">AM-OR11-056</strain>
    </source>
</reference>
<evidence type="ECO:0000313" key="2">
    <source>
        <dbReference type="Proteomes" id="UP000183567"/>
    </source>
</evidence>
<dbReference type="STRING" id="180088.A0A1J8QLD6"/>
<organism evidence="1 2">
    <name type="scientific">Rhizopogon vesiculosus</name>
    <dbReference type="NCBI Taxonomy" id="180088"/>
    <lineage>
        <taxon>Eukaryota</taxon>
        <taxon>Fungi</taxon>
        <taxon>Dikarya</taxon>
        <taxon>Basidiomycota</taxon>
        <taxon>Agaricomycotina</taxon>
        <taxon>Agaricomycetes</taxon>
        <taxon>Agaricomycetidae</taxon>
        <taxon>Boletales</taxon>
        <taxon>Suillineae</taxon>
        <taxon>Rhizopogonaceae</taxon>
        <taxon>Rhizopogon</taxon>
    </lineage>
</organism>
<protein>
    <submittedName>
        <fullName evidence="1">Uncharacterized protein</fullName>
    </submittedName>
</protein>